<dbReference type="PANTHER" id="PTHR44019:SF20">
    <property type="entry name" value="WD REPEAT-CONTAINING PROTEIN 55"/>
    <property type="match status" value="1"/>
</dbReference>
<dbReference type="PROSITE" id="PS50294">
    <property type="entry name" value="WD_REPEATS_REGION"/>
    <property type="match status" value="1"/>
</dbReference>
<feature type="repeat" description="WD" evidence="4">
    <location>
        <begin position="10"/>
        <end position="51"/>
    </location>
</feature>
<evidence type="ECO:0000256" key="3">
    <source>
        <dbReference type="ARBA" id="ARBA00022737"/>
    </source>
</evidence>
<keyword evidence="6" id="KW-1185">Reference proteome</keyword>
<comment type="caution">
    <text evidence="5">The sequence shown here is derived from an EMBL/GenBank/DDBJ whole genome shotgun (WGS) entry which is preliminary data.</text>
</comment>
<dbReference type="Pfam" id="PF00400">
    <property type="entry name" value="WD40"/>
    <property type="match status" value="1"/>
</dbReference>
<comment type="similarity">
    <text evidence="1">Belongs to the WD repeat WDR55 family.</text>
</comment>
<gene>
    <name evidence="5" type="ORF">KUTeg_017497</name>
</gene>
<dbReference type="PANTHER" id="PTHR44019">
    <property type="entry name" value="WD REPEAT-CONTAINING PROTEIN 55"/>
    <property type="match status" value="1"/>
</dbReference>
<feature type="repeat" description="WD" evidence="4">
    <location>
        <begin position="211"/>
        <end position="248"/>
    </location>
</feature>
<dbReference type="InterPro" id="IPR019775">
    <property type="entry name" value="WD40_repeat_CS"/>
</dbReference>
<dbReference type="PROSITE" id="PS50082">
    <property type="entry name" value="WD_REPEATS_2"/>
    <property type="match status" value="2"/>
</dbReference>
<dbReference type="SMART" id="SM00320">
    <property type="entry name" value="WD40"/>
    <property type="match status" value="7"/>
</dbReference>
<sequence length="388" mass="43560">MAMEKSYVVPDTHTRSITAIGYNPGRREILLGCEDGVVKTWEAESGKMVMASHEHKGWVTDFLYWNDAKLMLSSANDGDLIAWSSGGGVADKISIGMPVYCMAINPRRKHLVCGVNGGIRVYALDEKKDSGQVIDNRVLFIAPEHTDIVRCIVCHESRIYSAGYDQQLVIYDSSYTGDNSLQPIFQYDQQLVIYDSSYTGDNSLQPIFQNKNAHDAGISCLLLAKDNENNTWILTGSFDKTVKIWSVDGKPIHKLDNFLSTVSGICYVPRNKTVWVAGGTSYASLFDPKSGDNVSDFIGTFQTQEEEKYHLQIMKYFGELNSVVASSSRRHLIVWKYNSSGCITALKCKIPLESLCYTRKVPILIFSGDNDGVITKWERMQSNHFMYR</sequence>
<evidence type="ECO:0000256" key="4">
    <source>
        <dbReference type="PROSITE-ProRule" id="PRU00221"/>
    </source>
</evidence>
<reference evidence="5 6" key="1">
    <citation type="submission" date="2022-12" db="EMBL/GenBank/DDBJ databases">
        <title>Chromosome-level genome of Tegillarca granosa.</title>
        <authorList>
            <person name="Kim J."/>
        </authorList>
    </citation>
    <scope>NUCLEOTIDE SEQUENCE [LARGE SCALE GENOMIC DNA]</scope>
    <source>
        <strain evidence="5">Teg-2019</strain>
        <tissue evidence="5">Adductor muscle</tissue>
    </source>
</reference>
<dbReference type="Gene3D" id="2.130.10.10">
    <property type="entry name" value="YVTN repeat-like/Quinoprotein amine dehydrogenase"/>
    <property type="match status" value="3"/>
</dbReference>
<proteinExistence type="inferred from homology"/>
<dbReference type="SUPFAM" id="SSF50978">
    <property type="entry name" value="WD40 repeat-like"/>
    <property type="match status" value="1"/>
</dbReference>
<evidence type="ECO:0000313" key="5">
    <source>
        <dbReference type="EMBL" id="KAJ8303914.1"/>
    </source>
</evidence>
<dbReference type="InterPro" id="IPR036322">
    <property type="entry name" value="WD40_repeat_dom_sf"/>
</dbReference>
<dbReference type="Proteomes" id="UP001217089">
    <property type="component" value="Unassembled WGS sequence"/>
</dbReference>
<keyword evidence="2 4" id="KW-0853">WD repeat</keyword>
<accession>A0ABQ9EGT9</accession>
<dbReference type="EMBL" id="JARBDR010000903">
    <property type="protein sequence ID" value="KAJ8303914.1"/>
    <property type="molecule type" value="Genomic_DNA"/>
</dbReference>
<name>A0ABQ9EGT9_TEGGR</name>
<organism evidence="5 6">
    <name type="scientific">Tegillarca granosa</name>
    <name type="common">Malaysian cockle</name>
    <name type="synonym">Anadara granosa</name>
    <dbReference type="NCBI Taxonomy" id="220873"/>
    <lineage>
        <taxon>Eukaryota</taxon>
        <taxon>Metazoa</taxon>
        <taxon>Spiralia</taxon>
        <taxon>Lophotrochozoa</taxon>
        <taxon>Mollusca</taxon>
        <taxon>Bivalvia</taxon>
        <taxon>Autobranchia</taxon>
        <taxon>Pteriomorphia</taxon>
        <taxon>Arcoida</taxon>
        <taxon>Arcoidea</taxon>
        <taxon>Arcidae</taxon>
        <taxon>Tegillarca</taxon>
    </lineage>
</organism>
<dbReference type="InterPro" id="IPR015943">
    <property type="entry name" value="WD40/YVTN_repeat-like_dom_sf"/>
</dbReference>
<dbReference type="InterPro" id="IPR001680">
    <property type="entry name" value="WD40_rpt"/>
</dbReference>
<evidence type="ECO:0000256" key="1">
    <source>
        <dbReference type="ARBA" id="ARBA00007625"/>
    </source>
</evidence>
<dbReference type="PROSITE" id="PS00678">
    <property type="entry name" value="WD_REPEATS_1"/>
    <property type="match status" value="1"/>
</dbReference>
<protein>
    <submittedName>
        <fullName evidence="5">Uncharacterized protein</fullName>
    </submittedName>
</protein>
<dbReference type="InterPro" id="IPR050505">
    <property type="entry name" value="WDR55/POC1"/>
</dbReference>
<keyword evidence="3" id="KW-0677">Repeat</keyword>
<evidence type="ECO:0000256" key="2">
    <source>
        <dbReference type="ARBA" id="ARBA00022574"/>
    </source>
</evidence>
<evidence type="ECO:0000313" key="6">
    <source>
        <dbReference type="Proteomes" id="UP001217089"/>
    </source>
</evidence>